<reference evidence="4" key="1">
    <citation type="submission" date="2021-11" db="EMBL/GenBank/DDBJ databases">
        <title>Description of novel Chryseobacterium species.</title>
        <authorList>
            <person name="Saticioglu I.B."/>
            <person name="Ay H."/>
            <person name="Altun S."/>
            <person name="Duman M."/>
        </authorList>
    </citation>
    <scope>NUCLEOTIDE SEQUENCE</scope>
    <source>
        <strain evidence="4">C-17</strain>
    </source>
</reference>
<gene>
    <name evidence="4" type="ORF">LO744_12945</name>
</gene>
<keyword evidence="5" id="KW-1185">Reference proteome</keyword>
<dbReference type="GO" id="GO:0016747">
    <property type="term" value="F:acyltransferase activity, transferring groups other than amino-acyl groups"/>
    <property type="evidence" value="ECO:0007669"/>
    <property type="project" value="InterPro"/>
</dbReference>
<dbReference type="PROSITE" id="PS51186">
    <property type="entry name" value="GNAT"/>
    <property type="match status" value="1"/>
</dbReference>
<dbReference type="InterPro" id="IPR016181">
    <property type="entry name" value="Acyl_CoA_acyltransferase"/>
</dbReference>
<organism evidence="4 5">
    <name type="scientific">Chryseobacterium turcicum</name>
    <dbReference type="NCBI Taxonomy" id="2898076"/>
    <lineage>
        <taxon>Bacteria</taxon>
        <taxon>Pseudomonadati</taxon>
        <taxon>Bacteroidota</taxon>
        <taxon>Flavobacteriia</taxon>
        <taxon>Flavobacteriales</taxon>
        <taxon>Weeksellaceae</taxon>
        <taxon>Chryseobacterium group</taxon>
        <taxon>Chryseobacterium</taxon>
    </lineage>
</organism>
<evidence type="ECO:0000313" key="5">
    <source>
        <dbReference type="Proteomes" id="UP001108025"/>
    </source>
</evidence>
<dbReference type="CDD" id="cd04301">
    <property type="entry name" value="NAT_SF"/>
    <property type="match status" value="1"/>
</dbReference>
<dbReference type="PANTHER" id="PTHR43420">
    <property type="entry name" value="ACETYLTRANSFERASE"/>
    <property type="match status" value="1"/>
</dbReference>
<protein>
    <submittedName>
        <fullName evidence="4">GNAT family N-acetyltransferase</fullName>
    </submittedName>
</protein>
<feature type="domain" description="N-acetyltransferase" evidence="3">
    <location>
        <begin position="3"/>
        <end position="158"/>
    </location>
</feature>
<accession>A0A9Q3V417</accession>
<keyword evidence="2" id="KW-0012">Acyltransferase</keyword>
<name>A0A9Q3V417_9FLAO</name>
<dbReference type="RefSeq" id="WP_230669853.1">
    <property type="nucleotide sequence ID" value="NZ_JAJNAY010000001.1"/>
</dbReference>
<evidence type="ECO:0000313" key="4">
    <source>
        <dbReference type="EMBL" id="MCD1117767.1"/>
    </source>
</evidence>
<dbReference type="AlphaFoldDB" id="A0A9Q3V417"/>
<dbReference type="EMBL" id="JAJNAY010000001">
    <property type="protein sequence ID" value="MCD1117767.1"/>
    <property type="molecule type" value="Genomic_DNA"/>
</dbReference>
<keyword evidence="1" id="KW-0808">Transferase</keyword>
<dbReference type="SUPFAM" id="SSF55729">
    <property type="entry name" value="Acyl-CoA N-acyltransferases (Nat)"/>
    <property type="match status" value="1"/>
</dbReference>
<comment type="caution">
    <text evidence="4">The sequence shown here is derived from an EMBL/GenBank/DDBJ whole genome shotgun (WGS) entry which is preliminary data.</text>
</comment>
<dbReference type="InterPro" id="IPR000182">
    <property type="entry name" value="GNAT_dom"/>
</dbReference>
<evidence type="ECO:0000259" key="3">
    <source>
        <dbReference type="PROSITE" id="PS51186"/>
    </source>
</evidence>
<proteinExistence type="predicted"/>
<evidence type="ECO:0000256" key="1">
    <source>
        <dbReference type="ARBA" id="ARBA00022679"/>
    </source>
</evidence>
<evidence type="ECO:0000256" key="2">
    <source>
        <dbReference type="ARBA" id="ARBA00023315"/>
    </source>
</evidence>
<dbReference type="Gene3D" id="3.40.630.30">
    <property type="match status" value="1"/>
</dbReference>
<dbReference type="Proteomes" id="UP001108025">
    <property type="component" value="Unassembled WGS sequence"/>
</dbReference>
<dbReference type="InterPro" id="IPR050680">
    <property type="entry name" value="YpeA/RimI_acetyltransf"/>
</dbReference>
<sequence length="162" mass="19023">MNIKYRNLLPCESKDYRKIRLESLKEFPEAFCANYQETLNIRKLTLEDDIEKQTINKFVHGVFANQELIGICTFVKSDENIGNIYQMYVQKGFQGKNIGLNLIQETIKEATKRYGYLEIFLEVSIHNLKAKNFYLKAGFEKIQQTDDSEDILMQYKKLTNNS</sequence>
<dbReference type="Pfam" id="PF00583">
    <property type="entry name" value="Acetyltransf_1"/>
    <property type="match status" value="1"/>
</dbReference>